<dbReference type="AlphaFoldDB" id="A0A3S0C8H1"/>
<dbReference type="GO" id="GO:0003700">
    <property type="term" value="F:DNA-binding transcription factor activity"/>
    <property type="evidence" value="ECO:0007669"/>
    <property type="project" value="InterPro"/>
</dbReference>
<dbReference type="InterPro" id="IPR020449">
    <property type="entry name" value="Tscrpt_reg_AraC-type_HTH"/>
</dbReference>
<dbReference type="InterPro" id="IPR018062">
    <property type="entry name" value="HTH_AraC-typ_CS"/>
</dbReference>
<keyword evidence="3" id="KW-0804">Transcription</keyword>
<dbReference type="Pfam" id="PF12833">
    <property type="entry name" value="HTH_18"/>
    <property type="match status" value="1"/>
</dbReference>
<dbReference type="Gene3D" id="1.10.10.60">
    <property type="entry name" value="Homeodomain-like"/>
    <property type="match status" value="2"/>
</dbReference>
<organism evidence="5 6">
    <name type="scientific">Paenibacillus whitsoniae</name>
    <dbReference type="NCBI Taxonomy" id="2496558"/>
    <lineage>
        <taxon>Bacteria</taxon>
        <taxon>Bacillati</taxon>
        <taxon>Bacillota</taxon>
        <taxon>Bacilli</taxon>
        <taxon>Bacillales</taxon>
        <taxon>Paenibacillaceae</taxon>
        <taxon>Paenibacillus</taxon>
    </lineage>
</organism>
<dbReference type="GO" id="GO:0043565">
    <property type="term" value="F:sequence-specific DNA binding"/>
    <property type="evidence" value="ECO:0007669"/>
    <property type="project" value="InterPro"/>
</dbReference>
<proteinExistence type="predicted"/>
<dbReference type="Pfam" id="PF02311">
    <property type="entry name" value="AraC_binding"/>
    <property type="match status" value="1"/>
</dbReference>
<gene>
    <name evidence="5" type="ORF">EJQ19_23095</name>
</gene>
<dbReference type="SUPFAM" id="SSF46689">
    <property type="entry name" value="Homeodomain-like"/>
    <property type="match status" value="2"/>
</dbReference>
<dbReference type="InterPro" id="IPR003313">
    <property type="entry name" value="AraC-bd"/>
</dbReference>
<dbReference type="PANTHER" id="PTHR43280">
    <property type="entry name" value="ARAC-FAMILY TRANSCRIPTIONAL REGULATOR"/>
    <property type="match status" value="1"/>
</dbReference>
<evidence type="ECO:0000256" key="1">
    <source>
        <dbReference type="ARBA" id="ARBA00023015"/>
    </source>
</evidence>
<feature type="domain" description="HTH araC/xylS-type" evidence="4">
    <location>
        <begin position="216"/>
        <end position="315"/>
    </location>
</feature>
<evidence type="ECO:0000313" key="5">
    <source>
        <dbReference type="EMBL" id="RTE06470.1"/>
    </source>
</evidence>
<dbReference type="PRINTS" id="PR00032">
    <property type="entry name" value="HTHARAC"/>
</dbReference>
<dbReference type="PANTHER" id="PTHR43280:SF2">
    <property type="entry name" value="HTH-TYPE TRANSCRIPTIONAL REGULATOR EXSA"/>
    <property type="match status" value="1"/>
</dbReference>
<dbReference type="Proteomes" id="UP000276128">
    <property type="component" value="Unassembled WGS sequence"/>
</dbReference>
<evidence type="ECO:0000256" key="3">
    <source>
        <dbReference type="ARBA" id="ARBA00023163"/>
    </source>
</evidence>
<dbReference type="InterPro" id="IPR009057">
    <property type="entry name" value="Homeodomain-like_sf"/>
</dbReference>
<evidence type="ECO:0000313" key="6">
    <source>
        <dbReference type="Proteomes" id="UP000276128"/>
    </source>
</evidence>
<dbReference type="InterPro" id="IPR037923">
    <property type="entry name" value="HTH-like"/>
</dbReference>
<accession>A0A3S0C8H1</accession>
<dbReference type="InterPro" id="IPR018060">
    <property type="entry name" value="HTH_AraC"/>
</dbReference>
<sequence length="316" mass="36721">MPAYQIERRTVAFRNQTCHTKFSKMLGEGAPIIMKETLHEFVDLHHFMPTRFDRTGGFWLIRAGRNIAKPNYWVGRKQIDCFGLHVIRSGSLLLRFGDQQVHLHAGDLFCLFPHLSYEYQIAGEDELQMLWLSLQGPQLPELLQAIGVTPAEPYRRQAIREKSLDALQEMERLVWEQPAARKLTMFSALCRFFESLELDSPLPHQQDQPATDNWIQEAERFFQLHYTEELRIHGVADTFGLHRSYFSHAFTQKVGISPQQYIQRLRLQRAQQLLLQDPDLTVGEIALSVGYPDLYTFSRAFKRHVGCSPSDYRLST</sequence>
<keyword evidence="2" id="KW-0238">DNA-binding</keyword>
<protein>
    <submittedName>
        <fullName evidence="5">AraC family transcriptional regulator</fullName>
    </submittedName>
</protein>
<comment type="caution">
    <text evidence="5">The sequence shown here is derived from an EMBL/GenBank/DDBJ whole genome shotgun (WGS) entry which is preliminary data.</text>
</comment>
<keyword evidence="1" id="KW-0805">Transcription regulation</keyword>
<dbReference type="EMBL" id="RXHU01000074">
    <property type="protein sequence ID" value="RTE06470.1"/>
    <property type="molecule type" value="Genomic_DNA"/>
</dbReference>
<evidence type="ECO:0000256" key="2">
    <source>
        <dbReference type="ARBA" id="ARBA00023125"/>
    </source>
</evidence>
<dbReference type="PROSITE" id="PS00041">
    <property type="entry name" value="HTH_ARAC_FAMILY_1"/>
    <property type="match status" value="1"/>
</dbReference>
<dbReference type="SUPFAM" id="SSF51215">
    <property type="entry name" value="Regulatory protein AraC"/>
    <property type="match status" value="1"/>
</dbReference>
<name>A0A3S0C8H1_9BACL</name>
<dbReference type="OrthoDB" id="2638442at2"/>
<keyword evidence="6" id="KW-1185">Reference proteome</keyword>
<dbReference type="SMART" id="SM00342">
    <property type="entry name" value="HTH_ARAC"/>
    <property type="match status" value="1"/>
</dbReference>
<dbReference type="PROSITE" id="PS01124">
    <property type="entry name" value="HTH_ARAC_FAMILY_2"/>
    <property type="match status" value="1"/>
</dbReference>
<evidence type="ECO:0000259" key="4">
    <source>
        <dbReference type="PROSITE" id="PS01124"/>
    </source>
</evidence>
<reference evidence="5 6" key="1">
    <citation type="submission" date="2018-12" db="EMBL/GenBank/DDBJ databases">
        <title>Bacillus ochoae sp. nov., Paenibacillus whitsoniae sp. nov., Paenibacillus spiritus sp. nov. Isolated from the Mars Exploration Rover during spacecraft assembly.</title>
        <authorList>
            <person name="Seuylemezian A."/>
            <person name="Vaishampayan P."/>
        </authorList>
    </citation>
    <scope>NUCLEOTIDE SEQUENCE [LARGE SCALE GENOMIC DNA]</scope>
    <source>
        <strain evidence="5 6">MER 54</strain>
    </source>
</reference>